<dbReference type="Pfam" id="PF13439">
    <property type="entry name" value="Glyco_transf_4"/>
    <property type="match status" value="1"/>
</dbReference>
<name>A0A220MD85_9BACL</name>
<dbReference type="Pfam" id="PF00534">
    <property type="entry name" value="Glycos_transf_1"/>
    <property type="match status" value="1"/>
</dbReference>
<dbReference type="EMBL" id="CP018145">
    <property type="protein sequence ID" value="ASJ52975.1"/>
    <property type="molecule type" value="Genomic_DNA"/>
</dbReference>
<dbReference type="GO" id="GO:0016757">
    <property type="term" value="F:glycosyltransferase activity"/>
    <property type="evidence" value="ECO:0007669"/>
    <property type="project" value="UniProtKB-KW"/>
</dbReference>
<protein>
    <submittedName>
        <fullName evidence="5">Spore coat protein</fullName>
    </submittedName>
</protein>
<feature type="domain" description="Glycosyl transferase family 1" evidence="3">
    <location>
        <begin position="180"/>
        <end position="353"/>
    </location>
</feature>
<feature type="domain" description="Glycosyltransferase subfamily 4-like N-terminal" evidence="4">
    <location>
        <begin position="21"/>
        <end position="166"/>
    </location>
</feature>
<organism evidence="5 6">
    <name type="scientific">Brevibacillus formosus</name>
    <dbReference type="NCBI Taxonomy" id="54913"/>
    <lineage>
        <taxon>Bacteria</taxon>
        <taxon>Bacillati</taxon>
        <taxon>Bacillota</taxon>
        <taxon>Bacilli</taxon>
        <taxon>Bacillales</taxon>
        <taxon>Paenibacillaceae</taxon>
        <taxon>Brevibacillus</taxon>
    </lineage>
</organism>
<evidence type="ECO:0000313" key="6">
    <source>
        <dbReference type="Proteomes" id="UP000197781"/>
    </source>
</evidence>
<reference evidence="5 6" key="1">
    <citation type="submission" date="2016-11" db="EMBL/GenBank/DDBJ databases">
        <authorList>
            <person name="Jaros S."/>
            <person name="Januszkiewicz K."/>
            <person name="Wedrychowicz H."/>
        </authorList>
    </citation>
    <scope>NUCLEOTIDE SEQUENCE [LARGE SCALE GENOMIC DNA]</scope>
    <source>
        <strain evidence="5 6">NF2</strain>
    </source>
</reference>
<sequence>MRILVIAPEQLPIPPITGGSVETVIYNIFRRMASQDSVTIISRAHPKLPRTSTFGRLKIVRISGGSRLAYIRAALKRVRGQTFDVIQIENRPRFVPIVRAAFPRTPILLSLHSLTFMSQLTRSRANAILAQVNGVVSVGSFVSQTMRKRYPKFAYKFKTAMLGVDTTKFRPRSYAYKLALRKKWGVHKRYNVLFIGRIVPMKGLHTLVRAVSILKRRHPSMGIVAVGASWPGVRKETAYMRKVRLLSKKLHVPIRFTGYLPPSHIHKMYHLGDVFVCPTQYREGFAMVNSEAMASGIPVIASKRGGICQAVSNGSSGLLVGNYLSPRAFAHAIGRVKTQPGLARRLASRGRKRVKARFGWYSTVSKLRGQYRAIKSRRKK</sequence>
<dbReference type="RefSeq" id="WP_088906836.1">
    <property type="nucleotide sequence ID" value="NZ_CP018145.1"/>
</dbReference>
<dbReference type="SUPFAM" id="SSF53756">
    <property type="entry name" value="UDP-Glycosyltransferase/glycogen phosphorylase"/>
    <property type="match status" value="1"/>
</dbReference>
<dbReference type="Proteomes" id="UP000197781">
    <property type="component" value="Chromosome"/>
</dbReference>
<evidence type="ECO:0000259" key="3">
    <source>
        <dbReference type="Pfam" id="PF00534"/>
    </source>
</evidence>
<dbReference type="InterPro" id="IPR028098">
    <property type="entry name" value="Glyco_trans_4-like_N"/>
</dbReference>
<evidence type="ECO:0000256" key="2">
    <source>
        <dbReference type="ARBA" id="ARBA00022679"/>
    </source>
</evidence>
<evidence type="ECO:0000256" key="1">
    <source>
        <dbReference type="ARBA" id="ARBA00022676"/>
    </source>
</evidence>
<evidence type="ECO:0000259" key="4">
    <source>
        <dbReference type="Pfam" id="PF13439"/>
    </source>
</evidence>
<dbReference type="Gene3D" id="3.40.50.2000">
    <property type="entry name" value="Glycogen Phosphorylase B"/>
    <property type="match status" value="2"/>
</dbReference>
<keyword evidence="1" id="KW-0328">Glycosyltransferase</keyword>
<dbReference type="CDD" id="cd03801">
    <property type="entry name" value="GT4_PimA-like"/>
    <property type="match status" value="1"/>
</dbReference>
<dbReference type="AlphaFoldDB" id="A0A220MD85"/>
<dbReference type="PANTHER" id="PTHR12526">
    <property type="entry name" value="GLYCOSYLTRANSFERASE"/>
    <property type="match status" value="1"/>
</dbReference>
<evidence type="ECO:0000313" key="5">
    <source>
        <dbReference type="EMBL" id="ASJ52975.1"/>
    </source>
</evidence>
<keyword evidence="5" id="KW-0167">Capsid protein</keyword>
<dbReference type="KEGG" id="bfm:BP422_05050"/>
<proteinExistence type="predicted"/>
<dbReference type="PANTHER" id="PTHR12526:SF510">
    <property type="entry name" value="D-INOSITOL 3-PHOSPHATE GLYCOSYLTRANSFERASE"/>
    <property type="match status" value="1"/>
</dbReference>
<keyword evidence="2" id="KW-0808">Transferase</keyword>
<accession>A0A220MD85</accession>
<gene>
    <name evidence="5" type="ORF">BP422_05050</name>
</gene>
<dbReference type="InterPro" id="IPR001296">
    <property type="entry name" value="Glyco_trans_1"/>
</dbReference>
<keyword evidence="5" id="KW-0946">Virion</keyword>